<proteinExistence type="predicted"/>
<dbReference type="EMBL" id="LJRO01000446">
    <property type="protein sequence ID" value="KPY92580.1"/>
    <property type="molecule type" value="Genomic_DNA"/>
</dbReference>
<evidence type="ECO:0000313" key="2">
    <source>
        <dbReference type="Proteomes" id="UP000050523"/>
    </source>
</evidence>
<comment type="caution">
    <text evidence="1">The sequence shown here is derived from an EMBL/GenBank/DDBJ whole genome shotgun (WGS) entry which is preliminary data.</text>
</comment>
<name>A0AA40P0G7_9PSED</name>
<sequence>MIIAVDLLIKELGTEGARAFVTQVLSRYGAAKLPA</sequence>
<gene>
    <name evidence="1" type="ORF">ALO43_100461</name>
</gene>
<dbReference type="AlphaFoldDB" id="A0AA40P0G7"/>
<organism evidence="1 2">
    <name type="scientific">Pseudomonas tremae</name>
    <dbReference type="NCBI Taxonomy" id="200454"/>
    <lineage>
        <taxon>Bacteria</taxon>
        <taxon>Pseudomonadati</taxon>
        <taxon>Pseudomonadota</taxon>
        <taxon>Gammaproteobacteria</taxon>
        <taxon>Pseudomonadales</taxon>
        <taxon>Pseudomonadaceae</taxon>
        <taxon>Pseudomonas</taxon>
    </lineage>
</organism>
<protein>
    <submittedName>
        <fullName evidence="1">Uncharacterized protein</fullName>
    </submittedName>
</protein>
<reference evidence="1 2" key="1">
    <citation type="submission" date="2015-09" db="EMBL/GenBank/DDBJ databases">
        <title>Genome announcement of multiple Pseudomonas syringae strains.</title>
        <authorList>
            <person name="Thakur S."/>
            <person name="Wang P.W."/>
            <person name="Gong Y."/>
            <person name="Weir B.S."/>
            <person name="Guttman D.S."/>
        </authorList>
    </citation>
    <scope>NUCLEOTIDE SEQUENCE [LARGE SCALE GENOMIC DNA]</scope>
    <source>
        <strain evidence="1 2">ICMP9151</strain>
    </source>
</reference>
<evidence type="ECO:0000313" key="1">
    <source>
        <dbReference type="EMBL" id="KPY92580.1"/>
    </source>
</evidence>
<dbReference type="Proteomes" id="UP000050523">
    <property type="component" value="Unassembled WGS sequence"/>
</dbReference>
<accession>A0AA40P0G7</accession>